<evidence type="ECO:0000313" key="3">
    <source>
        <dbReference type="EMBL" id="MEV0712770.1"/>
    </source>
</evidence>
<accession>A0ABV3G563</accession>
<reference evidence="3 4" key="1">
    <citation type="submission" date="2024-06" db="EMBL/GenBank/DDBJ databases">
        <title>The Natural Products Discovery Center: Release of the First 8490 Sequenced Strains for Exploring Actinobacteria Biosynthetic Diversity.</title>
        <authorList>
            <person name="Kalkreuter E."/>
            <person name="Kautsar S.A."/>
            <person name="Yang D."/>
            <person name="Bader C.D."/>
            <person name="Teijaro C.N."/>
            <person name="Fluegel L."/>
            <person name="Davis C.M."/>
            <person name="Simpson J.R."/>
            <person name="Lauterbach L."/>
            <person name="Steele A.D."/>
            <person name="Gui C."/>
            <person name="Meng S."/>
            <person name="Li G."/>
            <person name="Viehrig K."/>
            <person name="Ye F."/>
            <person name="Su P."/>
            <person name="Kiefer A.F."/>
            <person name="Nichols A."/>
            <person name="Cepeda A.J."/>
            <person name="Yan W."/>
            <person name="Fan B."/>
            <person name="Jiang Y."/>
            <person name="Adhikari A."/>
            <person name="Zheng C.-J."/>
            <person name="Schuster L."/>
            <person name="Cowan T.M."/>
            <person name="Smanski M.J."/>
            <person name="Chevrette M.G."/>
            <person name="De Carvalho L.P.S."/>
            <person name="Shen B."/>
        </authorList>
    </citation>
    <scope>NUCLEOTIDE SEQUENCE [LARGE SCALE GENOMIC DNA]</scope>
    <source>
        <strain evidence="3 4">NPDC050403</strain>
    </source>
</reference>
<sequence length="1104" mass="122587">MLRDLPDSYLWDAYEALSTAERGVLTGNQLEHSEVLDRLLDQAPARWIQASSTVETDSVIGFVLGLLVEARGDRRTYLASRLDRSIRTHHTEDAKAFYRAVFEEIDLHLKSSEDTDVGRYFWCSTWINISKFYFQSHDPDTALVVAELGWLCMGWFPTQFVEARLKSRLAVCESMARVVSPHAMSDLAALDRNRRRVNEAAQLIESLPRKDQDVAILRIRCGLSEARLWEKDEATGWIPRVRAAYAAVRSSLAWYIGDEMEDEEAIMRRLVEDRDDITAELVREALDRLLNYSLWAGTSYTTTTPSTIALLEGLDLNHRARAKLLLDLGHASVDQRMRNDVLSRVALMVHTGEMADLTLAQRTAVASRYQTLAYKAAQVLSSNQADYSAGFWRWESRRVARLLIGADRVVLAPEPAEPLSFSKTKPKSLPLDAGSGKWTPADISSRNRVISELLKTAKALRAERPRALAAALRALATMSRDDWLLFADIADSIVTGVTQWCDHLAVVPAVSELPVLHTDDGGYTSFKVECLLLVDAIAQEFHPDMRAQTQKYLANIDELPSQARVMFARNAVALSYEAGRWIQGAVATITLLQTLHDSSDRVQVSKVASDLCDSFLREIAQPFRGVELYELLKSGSETLNKVAEWLASNEYPREAFLVVRVAGGWLCQAMAKSPDLVDDYEAIQHMRFHKGDKAVGALYQQMERRMLQGRTTQTLQRAGLPEVLTKRRALVQFLVVESIWALVATPAADGTEYIAIKLPIPRATLPALAERIWAELRPARAGTGRTGKARRTGTLARLHTMMIAPLEERLADIDEVVFTTDGDVARLPLHAARGPHGFLVERIKCRYSSHRWNDQGAANNSAEDPRRALVGGWDPEIGGPVEAKLVTGWLNGLGYVPDKVRNAQQGRIALLDESCTARLLHLVAHGELRSGLLASESKLKLSPSVSITARDWMRGGCHPAFAFLNACDLGGAIPHSGDLSGFPLALRIRGAHGSLTALEALPSQAAHRFADTFYGALDGTTDTFTAYLRTVRQMIGDGNHPANWAAYVYEGGALTPPGKWQATEPSVQEETNRSKRHRRISKTARRLRPANPSSDPRSSFRSEG</sequence>
<protein>
    <submittedName>
        <fullName evidence="3">CHAT domain-containing protein</fullName>
    </submittedName>
</protein>
<keyword evidence="4" id="KW-1185">Reference proteome</keyword>
<name>A0ABV3G563_9NOCA</name>
<proteinExistence type="predicted"/>
<dbReference type="Proteomes" id="UP001551695">
    <property type="component" value="Unassembled WGS sequence"/>
</dbReference>
<comment type="caution">
    <text evidence="3">The sequence shown here is derived from an EMBL/GenBank/DDBJ whole genome shotgun (WGS) entry which is preliminary data.</text>
</comment>
<feature type="region of interest" description="Disordered" evidence="1">
    <location>
        <begin position="1058"/>
        <end position="1104"/>
    </location>
</feature>
<evidence type="ECO:0000259" key="2">
    <source>
        <dbReference type="Pfam" id="PF12770"/>
    </source>
</evidence>
<dbReference type="Pfam" id="PF12770">
    <property type="entry name" value="CHAT"/>
    <property type="match status" value="1"/>
</dbReference>
<organism evidence="3 4">
    <name type="scientific">Nocardia aurea</name>
    <dbReference type="NCBI Taxonomy" id="2144174"/>
    <lineage>
        <taxon>Bacteria</taxon>
        <taxon>Bacillati</taxon>
        <taxon>Actinomycetota</taxon>
        <taxon>Actinomycetes</taxon>
        <taxon>Mycobacteriales</taxon>
        <taxon>Nocardiaceae</taxon>
        <taxon>Nocardia</taxon>
    </lineage>
</organism>
<feature type="compositionally biased region" description="Basic residues" evidence="1">
    <location>
        <begin position="1074"/>
        <end position="1088"/>
    </location>
</feature>
<dbReference type="RefSeq" id="WP_357790107.1">
    <property type="nucleotide sequence ID" value="NZ_JBFAKC010000026.1"/>
</dbReference>
<feature type="domain" description="CHAT" evidence="2">
    <location>
        <begin position="794"/>
        <end position="1049"/>
    </location>
</feature>
<evidence type="ECO:0000256" key="1">
    <source>
        <dbReference type="SAM" id="MobiDB-lite"/>
    </source>
</evidence>
<dbReference type="InterPro" id="IPR024983">
    <property type="entry name" value="CHAT_dom"/>
</dbReference>
<gene>
    <name evidence="3" type="ORF">AB0I48_34975</name>
</gene>
<evidence type="ECO:0000313" key="4">
    <source>
        <dbReference type="Proteomes" id="UP001551695"/>
    </source>
</evidence>
<dbReference type="EMBL" id="JBFAKC010000026">
    <property type="protein sequence ID" value="MEV0712770.1"/>
    <property type="molecule type" value="Genomic_DNA"/>
</dbReference>